<dbReference type="InterPro" id="IPR027493">
    <property type="entry name" value="Ribosomal_bL31_B"/>
</dbReference>
<proteinExistence type="inferred from homology"/>
<dbReference type="Gene3D" id="4.10.830.30">
    <property type="entry name" value="Ribosomal protein L31"/>
    <property type="match status" value="1"/>
</dbReference>
<dbReference type="GO" id="GO:1990904">
    <property type="term" value="C:ribonucleoprotein complex"/>
    <property type="evidence" value="ECO:0007669"/>
    <property type="project" value="UniProtKB-KW"/>
</dbReference>
<organism evidence="5">
    <name type="scientific">freshwater metagenome</name>
    <dbReference type="NCBI Taxonomy" id="449393"/>
    <lineage>
        <taxon>unclassified sequences</taxon>
        <taxon>metagenomes</taxon>
        <taxon>ecological metagenomes</taxon>
    </lineage>
</organism>
<evidence type="ECO:0000256" key="3">
    <source>
        <dbReference type="SAM" id="MobiDB-lite"/>
    </source>
</evidence>
<dbReference type="HAMAP" id="MF_00502">
    <property type="entry name" value="Ribosomal_bL31_2"/>
    <property type="match status" value="1"/>
</dbReference>
<dbReference type="AlphaFoldDB" id="A0A6J7M5X7"/>
<dbReference type="NCBIfam" id="TIGR00105">
    <property type="entry name" value="L31"/>
    <property type="match status" value="1"/>
</dbReference>
<dbReference type="InterPro" id="IPR002150">
    <property type="entry name" value="Ribosomal_bL31"/>
</dbReference>
<dbReference type="GO" id="GO:0006412">
    <property type="term" value="P:translation"/>
    <property type="evidence" value="ECO:0007669"/>
    <property type="project" value="InterPro"/>
</dbReference>
<sequence length="124" mass="13491">MKPGIHPTYRYVVFQDTSSGDTMLTKSTIEATETTTWTDGQEYPLAKVEISAFTHPFFTGQMKIVDTAGRVERFERRYGRRKSVEGEGDASADESTAPDTDAVDTDAVDTDAAGPETAETASAE</sequence>
<dbReference type="PANTHER" id="PTHR33280">
    <property type="entry name" value="50S RIBOSOMAL PROTEIN L31, CHLOROPLASTIC"/>
    <property type="match status" value="1"/>
</dbReference>
<keyword evidence="1" id="KW-0689">Ribosomal protein</keyword>
<evidence type="ECO:0000313" key="4">
    <source>
        <dbReference type="EMBL" id="CAB4794816.1"/>
    </source>
</evidence>
<evidence type="ECO:0000313" key="5">
    <source>
        <dbReference type="EMBL" id="CAB4975215.1"/>
    </source>
</evidence>
<dbReference type="NCBIfam" id="NF002462">
    <property type="entry name" value="PRK01678.1"/>
    <property type="match status" value="1"/>
</dbReference>
<keyword evidence="2" id="KW-0687">Ribonucleoprotein</keyword>
<name>A0A6J7M5X7_9ZZZZ</name>
<dbReference type="InterPro" id="IPR042105">
    <property type="entry name" value="Ribosomal_bL31_sf"/>
</dbReference>
<gene>
    <name evidence="4" type="ORF">UFOPK3046_00167</name>
    <name evidence="5" type="ORF">UFOPK3914_00696</name>
</gene>
<dbReference type="PRINTS" id="PR01249">
    <property type="entry name" value="RIBOSOMALL31"/>
</dbReference>
<evidence type="ECO:0000256" key="2">
    <source>
        <dbReference type="ARBA" id="ARBA00023274"/>
    </source>
</evidence>
<feature type="region of interest" description="Disordered" evidence="3">
    <location>
        <begin position="78"/>
        <end position="124"/>
    </location>
</feature>
<dbReference type="GO" id="GO:0003735">
    <property type="term" value="F:structural constituent of ribosome"/>
    <property type="evidence" value="ECO:0007669"/>
    <property type="project" value="InterPro"/>
</dbReference>
<dbReference type="Pfam" id="PF01197">
    <property type="entry name" value="Ribosomal_L31"/>
    <property type="match status" value="1"/>
</dbReference>
<accession>A0A6J7M5X7</accession>
<dbReference type="InterPro" id="IPR034704">
    <property type="entry name" value="Ribosomal_bL28/bL31-like_sf"/>
</dbReference>
<dbReference type="PANTHER" id="PTHR33280:SF1">
    <property type="entry name" value="LARGE RIBOSOMAL SUBUNIT PROTEIN BL31C"/>
    <property type="match status" value="1"/>
</dbReference>
<dbReference type="EMBL" id="CAFBOG010000047">
    <property type="protein sequence ID" value="CAB4975215.1"/>
    <property type="molecule type" value="Genomic_DNA"/>
</dbReference>
<protein>
    <submittedName>
        <fullName evidence="5">Unannotated protein</fullName>
    </submittedName>
</protein>
<reference evidence="5" key="1">
    <citation type="submission" date="2020-05" db="EMBL/GenBank/DDBJ databases">
        <authorList>
            <person name="Chiriac C."/>
            <person name="Salcher M."/>
            <person name="Ghai R."/>
            <person name="Kavagutti S V."/>
        </authorList>
    </citation>
    <scope>NUCLEOTIDE SEQUENCE</scope>
</reference>
<dbReference type="GO" id="GO:0005840">
    <property type="term" value="C:ribosome"/>
    <property type="evidence" value="ECO:0007669"/>
    <property type="project" value="UniProtKB-KW"/>
</dbReference>
<dbReference type="PROSITE" id="PS01143">
    <property type="entry name" value="RIBOSOMAL_L31"/>
    <property type="match status" value="1"/>
</dbReference>
<dbReference type="SUPFAM" id="SSF143800">
    <property type="entry name" value="L28p-like"/>
    <property type="match status" value="1"/>
</dbReference>
<dbReference type="EMBL" id="CAFAAQ010000007">
    <property type="protein sequence ID" value="CAB4794816.1"/>
    <property type="molecule type" value="Genomic_DNA"/>
</dbReference>
<evidence type="ECO:0000256" key="1">
    <source>
        <dbReference type="ARBA" id="ARBA00022980"/>
    </source>
</evidence>